<dbReference type="EMBL" id="CAIIXF020000007">
    <property type="protein sequence ID" value="CAH1789008.1"/>
    <property type="molecule type" value="Genomic_DNA"/>
</dbReference>
<dbReference type="OrthoDB" id="671595at2759"/>
<evidence type="ECO:0000313" key="4">
    <source>
        <dbReference type="EMBL" id="CAH1789008.1"/>
    </source>
</evidence>
<dbReference type="Gene3D" id="2.30.39.10">
    <property type="entry name" value="Alpha-1-antitrypsin, domain 1"/>
    <property type="match status" value="1"/>
</dbReference>
<dbReference type="SMART" id="SM00093">
    <property type="entry name" value="SERPIN"/>
    <property type="match status" value="1"/>
</dbReference>
<protein>
    <recommendedName>
        <fullName evidence="3">Serpin domain-containing protein</fullName>
    </recommendedName>
</protein>
<accession>A0A8S4P7K7</accession>
<dbReference type="Gene3D" id="3.30.497.10">
    <property type="entry name" value="Antithrombin, subunit I, domain 2"/>
    <property type="match status" value="1"/>
</dbReference>
<feature type="non-terminal residue" evidence="4">
    <location>
        <position position="1"/>
    </location>
</feature>
<gene>
    <name evidence="4" type="ORF">OFUS_LOCUS14444</name>
</gene>
<organism evidence="4 5">
    <name type="scientific">Owenia fusiformis</name>
    <name type="common">Polychaete worm</name>
    <dbReference type="NCBI Taxonomy" id="6347"/>
    <lineage>
        <taxon>Eukaryota</taxon>
        <taxon>Metazoa</taxon>
        <taxon>Spiralia</taxon>
        <taxon>Lophotrochozoa</taxon>
        <taxon>Annelida</taxon>
        <taxon>Polychaeta</taxon>
        <taxon>Sedentaria</taxon>
        <taxon>Canalipalpata</taxon>
        <taxon>Sabellida</taxon>
        <taxon>Oweniida</taxon>
        <taxon>Oweniidae</taxon>
        <taxon>Owenia</taxon>
    </lineage>
</organism>
<dbReference type="CDD" id="cd00172">
    <property type="entry name" value="serpin"/>
    <property type="match status" value="1"/>
</dbReference>
<sequence>SCSVKSKPVAEAKQRSSSKMSAISTSMVQFSVNLFQNIPNNSTSNVFFSPLSVFTALALTLGGAADDTADQIAAGLGINTNDECVHESLGMLQSEVIASDGVIVNVANKLFTKEGKQLKQAFLDLAKTAYKSNVEALDFAAKSDESRQIINKWVEAETNDKIKDLIPEGTIDRDTIMCLVNAIYFKGSWKDMFDQKNTRKENFFVTPEKSVEVDMMNRNGEYGFGWDGDLEVSILELPYNKEEISMFLVLPSYADGFPKLISQLTADFFTKATRNLHKTEVNVAIPKFKLEETINLDKILTKVGINDLFTRGKANLSGIVDTGDLYVSKFVHKAAIEVNEEGSEAAAASAVTFASFSMPPQFTADHPFLFFIRHNKSGVILFQGAVTNPLE</sequence>
<proteinExistence type="inferred from homology"/>
<dbReference type="GO" id="GO:0005615">
    <property type="term" value="C:extracellular space"/>
    <property type="evidence" value="ECO:0007669"/>
    <property type="project" value="InterPro"/>
</dbReference>
<dbReference type="InterPro" id="IPR042178">
    <property type="entry name" value="Serpin_sf_1"/>
</dbReference>
<dbReference type="PANTHER" id="PTHR11461:SF211">
    <property type="entry name" value="GH10112P-RELATED"/>
    <property type="match status" value="1"/>
</dbReference>
<dbReference type="SUPFAM" id="SSF56574">
    <property type="entry name" value="Serpins"/>
    <property type="match status" value="1"/>
</dbReference>
<evidence type="ECO:0000259" key="3">
    <source>
        <dbReference type="SMART" id="SM00093"/>
    </source>
</evidence>
<evidence type="ECO:0000313" key="5">
    <source>
        <dbReference type="Proteomes" id="UP000749559"/>
    </source>
</evidence>
<evidence type="ECO:0000256" key="2">
    <source>
        <dbReference type="RuleBase" id="RU000411"/>
    </source>
</evidence>
<name>A0A8S4P7K7_OWEFU</name>
<keyword evidence="5" id="KW-1185">Reference proteome</keyword>
<dbReference type="GO" id="GO:0004867">
    <property type="term" value="F:serine-type endopeptidase inhibitor activity"/>
    <property type="evidence" value="ECO:0007669"/>
    <property type="project" value="InterPro"/>
</dbReference>
<dbReference type="InterPro" id="IPR023796">
    <property type="entry name" value="Serpin_dom"/>
</dbReference>
<comment type="caution">
    <text evidence="4">The sequence shown here is derived from an EMBL/GenBank/DDBJ whole genome shotgun (WGS) entry which is preliminary data.</text>
</comment>
<reference evidence="4" key="1">
    <citation type="submission" date="2022-03" db="EMBL/GenBank/DDBJ databases">
        <authorList>
            <person name="Martin C."/>
        </authorList>
    </citation>
    <scope>NUCLEOTIDE SEQUENCE</scope>
</reference>
<dbReference type="InterPro" id="IPR042185">
    <property type="entry name" value="Serpin_sf_2"/>
</dbReference>
<comment type="similarity">
    <text evidence="1 2">Belongs to the serpin family.</text>
</comment>
<dbReference type="InterPro" id="IPR036186">
    <property type="entry name" value="Serpin_sf"/>
</dbReference>
<dbReference type="Proteomes" id="UP000749559">
    <property type="component" value="Unassembled WGS sequence"/>
</dbReference>
<dbReference type="Pfam" id="PF00079">
    <property type="entry name" value="Serpin"/>
    <property type="match status" value="1"/>
</dbReference>
<dbReference type="AlphaFoldDB" id="A0A8S4P7K7"/>
<dbReference type="InterPro" id="IPR023795">
    <property type="entry name" value="Serpin_CS"/>
</dbReference>
<dbReference type="PROSITE" id="PS00284">
    <property type="entry name" value="SERPIN"/>
    <property type="match status" value="1"/>
</dbReference>
<dbReference type="PANTHER" id="PTHR11461">
    <property type="entry name" value="SERINE PROTEASE INHIBITOR, SERPIN"/>
    <property type="match status" value="1"/>
</dbReference>
<feature type="domain" description="Serpin" evidence="3">
    <location>
        <begin position="32"/>
        <end position="389"/>
    </location>
</feature>
<evidence type="ECO:0000256" key="1">
    <source>
        <dbReference type="ARBA" id="ARBA00009500"/>
    </source>
</evidence>
<dbReference type="InterPro" id="IPR000215">
    <property type="entry name" value="Serpin_fam"/>
</dbReference>